<feature type="compositionally biased region" description="Pro residues" evidence="1">
    <location>
        <begin position="445"/>
        <end position="454"/>
    </location>
</feature>
<evidence type="ECO:0000313" key="2">
    <source>
        <dbReference type="EMBL" id="CAK7225978.1"/>
    </source>
</evidence>
<feature type="region of interest" description="Disordered" evidence="1">
    <location>
        <begin position="543"/>
        <end position="581"/>
    </location>
</feature>
<feature type="region of interest" description="Disordered" evidence="1">
    <location>
        <begin position="356"/>
        <end position="457"/>
    </location>
</feature>
<dbReference type="EMBL" id="CAWUHC010000056">
    <property type="protein sequence ID" value="CAK7225978.1"/>
    <property type="molecule type" value="Genomic_DNA"/>
</dbReference>
<sequence>MPFQYQQHQIQQYHQYQLAASVPVRDRTPVSVPGAPMQSYFAPSSDTTSTANTHTTAANPYDDYSANNKPLDQYPDNLGDDYPATRATSPSDILRGIGSPPSTGSGVAKAGIAEPSRLPMQYNSEIPVPQGSNLYIGAGAHLYSGIAATTHFSNSVHNSSRIGGGGFVSGLAHHGSTGLPWQGTSKPRQMRRTASNPMVYNRSPELATIKEGDRYPFYNGAISPSCLLNENLQSDFGSFDISGALGSMAEPDPPPYDPMMRSLTFRTDGDEQDGQKAEEDDEDEDSSGGVSLAMDTNNAEELEKDLHGTMVDLKNGEDVESVYSEPLAEHVPSQGQVLSNADVALEAGLLRDSITLDKPSKGTKRSRGAKAASKQSTKDAKGSGRSSGVEVHAEPAAVLPTAETSAISQRPEKRAKKNHGSSATTNPGKSWTALSSLGNPNQASPTPPKPPQPVPAMVFETPDKLKAHIKREHHRFFGCRFSFAGCTETFSTKNEWKRHACSQHVVPEYWFCAHVDCKYAKHFVRKDLFMQHLWRMHTPVELKKERDKPEKSMKKDTQIKSEQTEQTEPAASTSTSTAGGKKRFNAVKKQGSNAGADNSVDIGGRNAATETGTVYASTDSPELKELTRAHERIERASHKVRMSLTAMMVCPVPYCEVTHEGENAWDRNMEHIAGHMQQGSAPMPFGNESDRVHLVPWAVQNGILVSDGGGGWKIVKSPVPSLESMRRDRELRARDAALGVAVAEDAFGEEEDAVDLINVEEAFDETGVQL</sequence>
<proteinExistence type="predicted"/>
<organism evidence="2 3">
    <name type="scientific">Sporothrix bragantina</name>
    <dbReference type="NCBI Taxonomy" id="671064"/>
    <lineage>
        <taxon>Eukaryota</taxon>
        <taxon>Fungi</taxon>
        <taxon>Dikarya</taxon>
        <taxon>Ascomycota</taxon>
        <taxon>Pezizomycotina</taxon>
        <taxon>Sordariomycetes</taxon>
        <taxon>Sordariomycetidae</taxon>
        <taxon>Ophiostomatales</taxon>
        <taxon>Ophiostomataceae</taxon>
        <taxon>Sporothrix</taxon>
    </lineage>
</organism>
<feature type="region of interest" description="Disordered" evidence="1">
    <location>
        <begin position="27"/>
        <end position="109"/>
    </location>
</feature>
<dbReference type="PANTHER" id="PTHR23225:SF2">
    <property type="entry name" value="AT09679P-RELATED"/>
    <property type="match status" value="1"/>
</dbReference>
<accession>A0ABP0C2C1</accession>
<evidence type="ECO:0008006" key="4">
    <source>
        <dbReference type="Google" id="ProtNLM"/>
    </source>
</evidence>
<dbReference type="PANTHER" id="PTHR23225">
    <property type="entry name" value="ZINC FINGER PROTEIN"/>
    <property type="match status" value="1"/>
</dbReference>
<feature type="compositionally biased region" description="Polar residues" evidence="1">
    <location>
        <begin position="420"/>
        <end position="438"/>
    </location>
</feature>
<dbReference type="InterPro" id="IPR039970">
    <property type="entry name" value="TF_Grauzone"/>
</dbReference>
<evidence type="ECO:0000256" key="1">
    <source>
        <dbReference type="SAM" id="MobiDB-lite"/>
    </source>
</evidence>
<gene>
    <name evidence="2" type="ORF">SBRCBS47491_006071</name>
</gene>
<evidence type="ECO:0000313" key="3">
    <source>
        <dbReference type="Proteomes" id="UP001642406"/>
    </source>
</evidence>
<reference evidence="2 3" key="1">
    <citation type="submission" date="2024-01" db="EMBL/GenBank/DDBJ databases">
        <authorList>
            <person name="Allen C."/>
            <person name="Tagirdzhanova G."/>
        </authorList>
    </citation>
    <scope>NUCLEOTIDE SEQUENCE [LARGE SCALE GENOMIC DNA]</scope>
</reference>
<feature type="compositionally biased region" description="Basic and acidic residues" evidence="1">
    <location>
        <begin position="267"/>
        <end position="277"/>
    </location>
</feature>
<feature type="compositionally biased region" description="Low complexity" evidence="1">
    <location>
        <begin position="44"/>
        <end position="58"/>
    </location>
</feature>
<keyword evidence="3" id="KW-1185">Reference proteome</keyword>
<dbReference type="Proteomes" id="UP001642406">
    <property type="component" value="Unassembled WGS sequence"/>
</dbReference>
<name>A0ABP0C2C1_9PEZI</name>
<protein>
    <recommendedName>
        <fullName evidence="4">C2H2-type domain-containing protein</fullName>
    </recommendedName>
</protein>
<comment type="caution">
    <text evidence="2">The sequence shown here is derived from an EMBL/GenBank/DDBJ whole genome shotgun (WGS) entry which is preliminary data.</text>
</comment>
<feature type="region of interest" description="Disordered" evidence="1">
    <location>
        <begin position="245"/>
        <end position="292"/>
    </location>
</feature>
<feature type="compositionally biased region" description="Basic and acidic residues" evidence="1">
    <location>
        <begin position="543"/>
        <end position="563"/>
    </location>
</feature>